<dbReference type="GO" id="GO:0055085">
    <property type="term" value="P:transmembrane transport"/>
    <property type="evidence" value="ECO:0007669"/>
    <property type="project" value="InterPro"/>
</dbReference>
<dbReference type="SUPFAM" id="SSF161098">
    <property type="entry name" value="MetI-like"/>
    <property type="match status" value="1"/>
</dbReference>
<dbReference type="AlphaFoldDB" id="A0A4S2D2D2"/>
<evidence type="ECO:0000256" key="1">
    <source>
        <dbReference type="ARBA" id="ARBA00004651"/>
    </source>
</evidence>
<feature type="transmembrane region" description="Helical" evidence="7">
    <location>
        <begin position="82"/>
        <end position="105"/>
    </location>
</feature>
<feature type="transmembrane region" description="Helical" evidence="7">
    <location>
        <begin position="112"/>
        <end position="132"/>
    </location>
</feature>
<evidence type="ECO:0000256" key="7">
    <source>
        <dbReference type="RuleBase" id="RU363032"/>
    </source>
</evidence>
<protein>
    <submittedName>
        <fullName evidence="9">ABC transporter permease subunit</fullName>
    </submittedName>
</protein>
<evidence type="ECO:0000256" key="6">
    <source>
        <dbReference type="ARBA" id="ARBA00023136"/>
    </source>
</evidence>
<dbReference type="PANTHER" id="PTHR30151">
    <property type="entry name" value="ALKANE SULFONATE ABC TRANSPORTER-RELATED, MEMBRANE SUBUNIT"/>
    <property type="match status" value="1"/>
</dbReference>
<comment type="subcellular location">
    <subcellularLocation>
        <location evidence="1 7">Cell membrane</location>
        <topology evidence="1 7">Multi-pass membrane protein</topology>
    </subcellularLocation>
</comment>
<dbReference type="InterPro" id="IPR035906">
    <property type="entry name" value="MetI-like_sf"/>
</dbReference>
<evidence type="ECO:0000313" key="9">
    <source>
        <dbReference type="EMBL" id="TGY35549.1"/>
    </source>
</evidence>
<reference evidence="9 10" key="1">
    <citation type="submission" date="2019-04" db="EMBL/GenBank/DDBJ databases">
        <title>Microbes associate with the intestines of laboratory mice.</title>
        <authorList>
            <person name="Navarre W."/>
            <person name="Wong E."/>
            <person name="Huang K."/>
            <person name="Tropini C."/>
            <person name="Ng K."/>
            <person name="Yu B."/>
        </authorList>
    </citation>
    <scope>NUCLEOTIDE SEQUENCE [LARGE SCALE GENOMIC DNA]</scope>
    <source>
        <strain evidence="9 10">NM46_B2-13</strain>
    </source>
</reference>
<feature type="transmembrane region" description="Helical" evidence="7">
    <location>
        <begin position="193"/>
        <end position="217"/>
    </location>
</feature>
<keyword evidence="3" id="KW-1003">Cell membrane</keyword>
<dbReference type="PANTHER" id="PTHR30151:SF41">
    <property type="entry name" value="ABC TRANSPORTER PERMEASE PROTEIN"/>
    <property type="match status" value="1"/>
</dbReference>
<dbReference type="EMBL" id="SRYO01000007">
    <property type="protein sequence ID" value="TGY35549.1"/>
    <property type="molecule type" value="Genomic_DNA"/>
</dbReference>
<evidence type="ECO:0000256" key="3">
    <source>
        <dbReference type="ARBA" id="ARBA00022475"/>
    </source>
</evidence>
<evidence type="ECO:0000256" key="2">
    <source>
        <dbReference type="ARBA" id="ARBA00022448"/>
    </source>
</evidence>
<keyword evidence="6 7" id="KW-0472">Membrane</keyword>
<gene>
    <name evidence="9" type="ORF">E5344_11105</name>
</gene>
<dbReference type="Proteomes" id="UP000309893">
    <property type="component" value="Unassembled WGS sequence"/>
</dbReference>
<organism evidence="9 10">
    <name type="scientific">Microbacterium laevaniformans</name>
    <dbReference type="NCBI Taxonomy" id="36807"/>
    <lineage>
        <taxon>Bacteria</taxon>
        <taxon>Bacillati</taxon>
        <taxon>Actinomycetota</taxon>
        <taxon>Actinomycetes</taxon>
        <taxon>Micrococcales</taxon>
        <taxon>Microbacteriaceae</taxon>
        <taxon>Microbacterium</taxon>
    </lineage>
</organism>
<evidence type="ECO:0000313" key="10">
    <source>
        <dbReference type="Proteomes" id="UP000309893"/>
    </source>
</evidence>
<feature type="transmembrane region" description="Helical" evidence="7">
    <location>
        <begin position="237"/>
        <end position="267"/>
    </location>
</feature>
<dbReference type="Pfam" id="PF00528">
    <property type="entry name" value="BPD_transp_1"/>
    <property type="match status" value="1"/>
</dbReference>
<keyword evidence="5 7" id="KW-1133">Transmembrane helix</keyword>
<feature type="domain" description="ABC transmembrane type-1" evidence="8">
    <location>
        <begin position="74"/>
        <end position="261"/>
    </location>
</feature>
<dbReference type="RefSeq" id="WP_135949670.1">
    <property type="nucleotide sequence ID" value="NZ_SRYO01000007.1"/>
</dbReference>
<comment type="similarity">
    <text evidence="7">Belongs to the binding-protein-dependent transport system permease family.</text>
</comment>
<feature type="transmembrane region" description="Helical" evidence="7">
    <location>
        <begin position="138"/>
        <end position="160"/>
    </location>
</feature>
<dbReference type="GO" id="GO:0005886">
    <property type="term" value="C:plasma membrane"/>
    <property type="evidence" value="ECO:0007669"/>
    <property type="project" value="UniProtKB-SubCell"/>
</dbReference>
<accession>A0A4S2D2D2</accession>
<dbReference type="Gene3D" id="1.10.3720.10">
    <property type="entry name" value="MetI-like"/>
    <property type="match status" value="1"/>
</dbReference>
<dbReference type="OrthoDB" id="5140822at2"/>
<dbReference type="PROSITE" id="PS50928">
    <property type="entry name" value="ABC_TM1"/>
    <property type="match status" value="1"/>
</dbReference>
<evidence type="ECO:0000259" key="8">
    <source>
        <dbReference type="PROSITE" id="PS50928"/>
    </source>
</evidence>
<proteinExistence type="inferred from homology"/>
<name>A0A4S2D2D2_9MICO</name>
<keyword evidence="4 7" id="KW-0812">Transmembrane</keyword>
<dbReference type="InterPro" id="IPR000515">
    <property type="entry name" value="MetI-like"/>
</dbReference>
<evidence type="ECO:0000256" key="4">
    <source>
        <dbReference type="ARBA" id="ARBA00022692"/>
    </source>
</evidence>
<sequence>MTAPSLRLARPCRPAATAALTVVVAIFVVVAAWHVVAVTFFTRENGTPGAIPPPAAVLARVAQNLTDAGYWSGLAATAGAALSGYAIAVVIALVLGAAVILVPALEAFATQLGIIAACIPVAAVSPIVVIMSPSGSRAVSVVLAVLAVIFPMIIGVLLGLRAASPAQLDLVHVYGGTELTAIRRVRLISALPALLTALKIGAPAAFLGAMTGEFFAVGVDAGMGRLLISQQYVGDYAGMWAIAVLAACVSALGYALLAAVAAVIAPWTRHLGGGAR</sequence>
<evidence type="ECO:0000256" key="5">
    <source>
        <dbReference type="ARBA" id="ARBA00022989"/>
    </source>
</evidence>
<comment type="caution">
    <text evidence="9">The sequence shown here is derived from an EMBL/GenBank/DDBJ whole genome shotgun (WGS) entry which is preliminary data.</text>
</comment>
<feature type="transmembrane region" description="Helical" evidence="7">
    <location>
        <begin position="15"/>
        <end position="36"/>
    </location>
</feature>
<keyword evidence="2 7" id="KW-0813">Transport</keyword>